<comment type="caution">
    <text evidence="1">The sequence shown here is derived from an EMBL/GenBank/DDBJ whole genome shotgun (WGS) entry which is preliminary data.</text>
</comment>
<dbReference type="Proteomes" id="UP000305401">
    <property type="component" value="Unassembled WGS sequence"/>
</dbReference>
<organism evidence="1 2">
    <name type="scientific">Muribaculum caecicola</name>
    <dbReference type="NCBI Taxonomy" id="3038144"/>
    <lineage>
        <taxon>Bacteria</taxon>
        <taxon>Pseudomonadati</taxon>
        <taxon>Bacteroidota</taxon>
        <taxon>Bacteroidia</taxon>
        <taxon>Bacteroidales</taxon>
        <taxon>Muribaculaceae</taxon>
        <taxon>Muribaculum</taxon>
    </lineage>
</organism>
<proteinExistence type="predicted"/>
<keyword evidence="2" id="KW-1185">Reference proteome</keyword>
<dbReference type="EMBL" id="SSTG01000064">
    <property type="protein sequence ID" value="THG51264.1"/>
    <property type="molecule type" value="Genomic_DNA"/>
</dbReference>
<reference evidence="1" key="1">
    <citation type="submission" date="2019-04" db="EMBL/GenBank/DDBJ databases">
        <title>Microbes associate with the intestines of laboratory mice.</title>
        <authorList>
            <person name="Navarre W."/>
            <person name="Wong E."/>
            <person name="Huang K.C."/>
            <person name="Tropini C."/>
            <person name="Ng K."/>
            <person name="Yu B."/>
        </authorList>
    </citation>
    <scope>NUCLEOTIDE SEQUENCE</scope>
    <source>
        <strain evidence="1">NM86_A22</strain>
    </source>
</reference>
<evidence type="ECO:0000313" key="2">
    <source>
        <dbReference type="Proteomes" id="UP000305401"/>
    </source>
</evidence>
<protein>
    <submittedName>
        <fullName evidence="1">LicD family protein</fullName>
    </submittedName>
</protein>
<accession>A0AC61S556</accession>
<evidence type="ECO:0000313" key="1">
    <source>
        <dbReference type="EMBL" id="THG51264.1"/>
    </source>
</evidence>
<sequence length="272" mass="31259">MIDKETQQMLRARYNPDGSLLRQTQMRMLEILRHVDSVCREHDISYWLSSGTLIGAARHGGFIPWDDDVDIEMLESDYERLISLLSKPEIAGRYKLCTNGTDRNFLFPYAKLHDPCSRIEEATGLDALQRYRGCFIDIFPLTPSGSRRLHRMGGKMLGTEVKMAVRTRNSGWRNSIMQCVLHLAAYPVIRFLGGFCSGNRLRHKVPSYFPAERKKNDIFPLSEISFEGFMFKAPADTDTYLKKLYGDYMKLPDSDKIHVHASKIILSDNIIE</sequence>
<name>A0AC61S556_9BACT</name>
<gene>
    <name evidence="1" type="ORF">E5990_06225</name>
</gene>